<evidence type="ECO:0000256" key="1">
    <source>
        <dbReference type="SAM" id="MobiDB-lite"/>
    </source>
</evidence>
<feature type="region of interest" description="Disordered" evidence="1">
    <location>
        <begin position="1"/>
        <end position="20"/>
    </location>
</feature>
<dbReference type="RefSeq" id="XP_022720247.1">
    <property type="nucleotide sequence ID" value="XM_022864512.1"/>
</dbReference>
<feature type="region of interest" description="Disordered" evidence="1">
    <location>
        <begin position="118"/>
        <end position="142"/>
    </location>
</feature>
<accession>A0A6P5WX92</accession>
<gene>
    <name evidence="3" type="primary">LOC111278072</name>
</gene>
<reference evidence="3" key="1">
    <citation type="submission" date="2025-08" db="UniProtKB">
        <authorList>
            <consortium name="RefSeq"/>
        </authorList>
    </citation>
    <scope>IDENTIFICATION</scope>
    <source>
        <tissue evidence="3">Fruit stalk</tissue>
    </source>
</reference>
<dbReference type="KEGG" id="dzi:111278072"/>
<organism evidence="2 3">
    <name type="scientific">Durio zibethinus</name>
    <name type="common">Durian</name>
    <dbReference type="NCBI Taxonomy" id="66656"/>
    <lineage>
        <taxon>Eukaryota</taxon>
        <taxon>Viridiplantae</taxon>
        <taxon>Streptophyta</taxon>
        <taxon>Embryophyta</taxon>
        <taxon>Tracheophyta</taxon>
        <taxon>Spermatophyta</taxon>
        <taxon>Magnoliopsida</taxon>
        <taxon>eudicotyledons</taxon>
        <taxon>Gunneridae</taxon>
        <taxon>Pentapetalae</taxon>
        <taxon>rosids</taxon>
        <taxon>malvids</taxon>
        <taxon>Malvales</taxon>
        <taxon>Malvaceae</taxon>
        <taxon>Helicteroideae</taxon>
        <taxon>Durio</taxon>
    </lineage>
</organism>
<name>A0A6P5WX92_DURZI</name>
<feature type="region of interest" description="Disordered" evidence="1">
    <location>
        <begin position="327"/>
        <end position="359"/>
    </location>
</feature>
<protein>
    <submittedName>
        <fullName evidence="3">Uncharacterized protein LOC111278072</fullName>
    </submittedName>
</protein>
<feature type="compositionally biased region" description="Basic and acidic residues" evidence="1">
    <location>
        <begin position="348"/>
        <end position="359"/>
    </location>
</feature>
<feature type="region of interest" description="Disordered" evidence="1">
    <location>
        <begin position="253"/>
        <end position="277"/>
    </location>
</feature>
<dbReference type="Proteomes" id="UP000515121">
    <property type="component" value="Unplaced"/>
</dbReference>
<evidence type="ECO:0000313" key="3">
    <source>
        <dbReference type="RefSeq" id="XP_022720247.1"/>
    </source>
</evidence>
<sequence>MEESWRKSMGMSSTQHLPRRKSIENSIFSMNHVTMVMADHNLDANDFSDVFGGPPRSVLCRKLSRNFTQSSSFYEEVFRPPEFNSSHSMKGGRSLQVFRIPARGEGFYRGIFGSDDDLRQSRERSRSSSKAKSKSNSSSLLSSEELSPIRPVIEDDAGLSSFASKLRPINVPGGWKSTTMMADQEPAKQQGRPAFPSSGSFFHENLYMKNEYNVNNFMRSSSYHGFRRRASSPEIISLEPHSFRSVKISADDLEINSPPSPASSLCQEPEGRPGVQGDSLLQQEEEEDDEDDEIMSSYVIEINSDLREGTGEEASIDEAIAWAKERYNTQSSEREHGKDQPVGTEARSNAHESFDRQMDGHGTMQSQMVKLYFAFFSFSESKSISLVSIKNVE</sequence>
<evidence type="ECO:0000313" key="2">
    <source>
        <dbReference type="Proteomes" id="UP000515121"/>
    </source>
</evidence>
<dbReference type="GeneID" id="111278072"/>
<dbReference type="OrthoDB" id="1717591at2759"/>
<keyword evidence="2" id="KW-1185">Reference proteome</keyword>
<feature type="compositionally biased region" description="Basic and acidic residues" evidence="1">
    <location>
        <begin position="327"/>
        <end position="339"/>
    </location>
</feature>
<proteinExistence type="predicted"/>
<dbReference type="AlphaFoldDB" id="A0A6P5WX92"/>